<evidence type="ECO:0000256" key="2">
    <source>
        <dbReference type="ARBA" id="ARBA00022448"/>
    </source>
</evidence>
<keyword evidence="3" id="KW-1003">Cell membrane</keyword>
<dbReference type="InterPro" id="IPR050901">
    <property type="entry name" value="BP-dep_ABC_trans_perm"/>
</dbReference>
<evidence type="ECO:0000313" key="10">
    <source>
        <dbReference type="Proteomes" id="UP000586042"/>
    </source>
</evidence>
<dbReference type="PANTHER" id="PTHR32243:SF18">
    <property type="entry name" value="INNER MEMBRANE ABC TRANSPORTER PERMEASE PROTEIN YCJP"/>
    <property type="match status" value="1"/>
</dbReference>
<evidence type="ECO:0000256" key="7">
    <source>
        <dbReference type="RuleBase" id="RU363032"/>
    </source>
</evidence>
<feature type="transmembrane region" description="Helical" evidence="7">
    <location>
        <begin position="243"/>
        <end position="262"/>
    </location>
</feature>
<dbReference type="InterPro" id="IPR035906">
    <property type="entry name" value="MetI-like_sf"/>
</dbReference>
<evidence type="ECO:0000256" key="6">
    <source>
        <dbReference type="ARBA" id="ARBA00023136"/>
    </source>
</evidence>
<dbReference type="GO" id="GO:0005886">
    <property type="term" value="C:plasma membrane"/>
    <property type="evidence" value="ECO:0007669"/>
    <property type="project" value="UniProtKB-SubCell"/>
</dbReference>
<dbReference type="Pfam" id="PF00528">
    <property type="entry name" value="BPD_transp_1"/>
    <property type="match status" value="1"/>
</dbReference>
<dbReference type="InterPro" id="IPR000515">
    <property type="entry name" value="MetI-like"/>
</dbReference>
<protein>
    <submittedName>
        <fullName evidence="9">Carbohydrate ABC transporter permease</fullName>
    </submittedName>
</protein>
<evidence type="ECO:0000256" key="5">
    <source>
        <dbReference type="ARBA" id="ARBA00022989"/>
    </source>
</evidence>
<dbReference type="CDD" id="cd06261">
    <property type="entry name" value="TM_PBP2"/>
    <property type="match status" value="1"/>
</dbReference>
<dbReference type="AlphaFoldDB" id="A0A7Y6I3M7"/>
<evidence type="ECO:0000313" key="9">
    <source>
        <dbReference type="EMBL" id="NUW30861.1"/>
    </source>
</evidence>
<comment type="similarity">
    <text evidence="7">Belongs to the binding-protein-dependent transport system permease family.</text>
</comment>
<comment type="subcellular location">
    <subcellularLocation>
        <location evidence="1 7">Cell membrane</location>
        <topology evidence="1 7">Multi-pass membrane protein</topology>
    </subcellularLocation>
</comment>
<dbReference type="RefSeq" id="WP_175588303.1">
    <property type="nucleotide sequence ID" value="NZ_JABWGN010000002.1"/>
</dbReference>
<feature type="transmembrane region" description="Helical" evidence="7">
    <location>
        <begin position="12"/>
        <end position="32"/>
    </location>
</feature>
<feature type="transmembrane region" description="Helical" evidence="7">
    <location>
        <begin position="108"/>
        <end position="129"/>
    </location>
</feature>
<keyword evidence="2 7" id="KW-0813">Transport</keyword>
<evidence type="ECO:0000259" key="8">
    <source>
        <dbReference type="PROSITE" id="PS50928"/>
    </source>
</evidence>
<accession>A0A7Y6I3M7</accession>
<feature type="domain" description="ABC transmembrane type-1" evidence="8">
    <location>
        <begin position="73"/>
        <end position="264"/>
    </location>
</feature>
<gene>
    <name evidence="9" type="ORF">HTZ77_05445</name>
</gene>
<name>A0A7Y6I3M7_9ACTN</name>
<organism evidence="9 10">
    <name type="scientific">Nonomuraea montanisoli</name>
    <dbReference type="NCBI Taxonomy" id="2741721"/>
    <lineage>
        <taxon>Bacteria</taxon>
        <taxon>Bacillati</taxon>
        <taxon>Actinomycetota</taxon>
        <taxon>Actinomycetes</taxon>
        <taxon>Streptosporangiales</taxon>
        <taxon>Streptosporangiaceae</taxon>
        <taxon>Nonomuraea</taxon>
    </lineage>
</organism>
<dbReference type="Proteomes" id="UP000586042">
    <property type="component" value="Unassembled WGS sequence"/>
</dbReference>
<dbReference type="PROSITE" id="PS50928">
    <property type="entry name" value="ABC_TM1"/>
    <property type="match status" value="1"/>
</dbReference>
<feature type="transmembrane region" description="Helical" evidence="7">
    <location>
        <begin position="75"/>
        <end position="96"/>
    </location>
</feature>
<feature type="transmembrane region" description="Helical" evidence="7">
    <location>
        <begin position="141"/>
        <end position="164"/>
    </location>
</feature>
<keyword evidence="10" id="KW-1185">Reference proteome</keyword>
<comment type="caution">
    <text evidence="9">The sequence shown here is derived from an EMBL/GenBank/DDBJ whole genome shotgun (WGS) entry which is preliminary data.</text>
</comment>
<feature type="transmembrane region" description="Helical" evidence="7">
    <location>
        <begin position="185"/>
        <end position="207"/>
    </location>
</feature>
<evidence type="ECO:0000256" key="1">
    <source>
        <dbReference type="ARBA" id="ARBA00004651"/>
    </source>
</evidence>
<evidence type="ECO:0000256" key="4">
    <source>
        <dbReference type="ARBA" id="ARBA00022692"/>
    </source>
</evidence>
<reference evidence="9 10" key="1">
    <citation type="submission" date="2020-06" db="EMBL/GenBank/DDBJ databases">
        <title>Nonomuraea sp. SMC257, a novel actinomycete isolated from soil.</title>
        <authorList>
            <person name="Chanama M."/>
        </authorList>
    </citation>
    <scope>NUCLEOTIDE SEQUENCE [LARGE SCALE GENOMIC DNA]</scope>
    <source>
        <strain evidence="9 10">SMC257</strain>
    </source>
</reference>
<dbReference type="EMBL" id="JABWGN010000002">
    <property type="protein sequence ID" value="NUW30861.1"/>
    <property type="molecule type" value="Genomic_DNA"/>
</dbReference>
<keyword evidence="4 7" id="KW-0812">Transmembrane</keyword>
<proteinExistence type="inferred from homology"/>
<sequence length="278" mass="30753">MRSPIRPRTVLLTAVGWLVAIAFVAPYLQMFLTALKPAPELMRPPPSYLPGTWEWANFVNVWKVNDPRIWAALRFSLQVSGAATALALAVGLPAAYYTARNRYRGRGVFLFVVLVTQMFAPTALLVGIYRELVALDWTDTSQALIVVNAAFNLPFCVWILNAYFSSIPKEMEQAAYLDGAGRLTAFTRVMLPLAMPGVVTAAVYTFIGTWNEYIVAITVTSSDDRMTLTRAIPGFVTQYHEQWQYLFAVSLIAIVPVVILFASIERHLVGGLTAGSVK</sequence>
<dbReference type="GO" id="GO:0055085">
    <property type="term" value="P:transmembrane transport"/>
    <property type="evidence" value="ECO:0007669"/>
    <property type="project" value="InterPro"/>
</dbReference>
<dbReference type="Gene3D" id="1.10.3720.10">
    <property type="entry name" value="MetI-like"/>
    <property type="match status" value="1"/>
</dbReference>
<keyword evidence="6 7" id="KW-0472">Membrane</keyword>
<dbReference type="PANTHER" id="PTHR32243">
    <property type="entry name" value="MALTOSE TRANSPORT SYSTEM PERMEASE-RELATED"/>
    <property type="match status" value="1"/>
</dbReference>
<keyword evidence="5 7" id="KW-1133">Transmembrane helix</keyword>
<evidence type="ECO:0000256" key="3">
    <source>
        <dbReference type="ARBA" id="ARBA00022475"/>
    </source>
</evidence>
<dbReference type="SUPFAM" id="SSF161098">
    <property type="entry name" value="MetI-like"/>
    <property type="match status" value="1"/>
</dbReference>